<protein>
    <recommendedName>
        <fullName evidence="2">HAT C-terminal dimerisation domain-containing protein</fullName>
    </recommendedName>
</protein>
<name>F4WAX9_ACREC</name>
<organism evidence="4">
    <name type="scientific">Acromyrmex echinatior</name>
    <name type="common">Panamanian leafcutter ant</name>
    <name type="synonym">Acromyrmex octospinosus echinatior</name>
    <dbReference type="NCBI Taxonomy" id="103372"/>
    <lineage>
        <taxon>Eukaryota</taxon>
        <taxon>Metazoa</taxon>
        <taxon>Ecdysozoa</taxon>
        <taxon>Arthropoda</taxon>
        <taxon>Hexapoda</taxon>
        <taxon>Insecta</taxon>
        <taxon>Pterygota</taxon>
        <taxon>Neoptera</taxon>
        <taxon>Endopterygota</taxon>
        <taxon>Hymenoptera</taxon>
        <taxon>Apocrita</taxon>
        <taxon>Aculeata</taxon>
        <taxon>Formicoidea</taxon>
        <taxon>Formicidae</taxon>
        <taxon>Myrmicinae</taxon>
        <taxon>Acromyrmex</taxon>
    </lineage>
</organism>
<reference evidence="3" key="1">
    <citation type="submission" date="2011-02" db="EMBL/GenBank/DDBJ databases">
        <title>The genome of the leaf-cutting ant Acromyrmex echinatior suggests key adaptations to social evolution and fungus farming.</title>
        <authorList>
            <person name="Nygaard S."/>
            <person name="Zhang G."/>
        </authorList>
    </citation>
    <scope>NUCLEOTIDE SEQUENCE</scope>
</reference>
<evidence type="ECO:0000256" key="1">
    <source>
        <dbReference type="SAM" id="MobiDB-lite"/>
    </source>
</evidence>
<feature type="domain" description="HAT C-terminal dimerisation" evidence="2">
    <location>
        <begin position="5"/>
        <end position="69"/>
    </location>
</feature>
<dbReference type="InParanoid" id="F4WAX9"/>
<accession>F4WAX9</accession>
<dbReference type="Pfam" id="PF05699">
    <property type="entry name" value="Dimer_Tnp_hAT"/>
    <property type="match status" value="1"/>
</dbReference>
<dbReference type="InterPro" id="IPR008906">
    <property type="entry name" value="HATC_C_dom"/>
</dbReference>
<gene>
    <name evidence="3" type="ORF">G5I_02674</name>
</gene>
<sequence length="124" mass="13912">MWKQILQFQHPKNIDKYPNLTKLLNAVRSLPNSNADAERMFSFLTDLKTKKRNKLSSVSVNAACIVKSALKARGETSLSITIEEKHLYRMSTNILYSSVAKKKRSTSGIRAADTNDIAGPSRKD</sequence>
<dbReference type="AlphaFoldDB" id="F4WAX9"/>
<dbReference type="Proteomes" id="UP000007755">
    <property type="component" value="Unassembled WGS sequence"/>
</dbReference>
<dbReference type="SUPFAM" id="SSF53098">
    <property type="entry name" value="Ribonuclease H-like"/>
    <property type="match status" value="1"/>
</dbReference>
<evidence type="ECO:0000313" key="3">
    <source>
        <dbReference type="EMBL" id="EGI68647.1"/>
    </source>
</evidence>
<evidence type="ECO:0000313" key="4">
    <source>
        <dbReference type="Proteomes" id="UP000007755"/>
    </source>
</evidence>
<dbReference type="EMBL" id="GL888055">
    <property type="protein sequence ID" value="EGI68647.1"/>
    <property type="molecule type" value="Genomic_DNA"/>
</dbReference>
<feature type="region of interest" description="Disordered" evidence="1">
    <location>
        <begin position="100"/>
        <end position="124"/>
    </location>
</feature>
<evidence type="ECO:0000259" key="2">
    <source>
        <dbReference type="Pfam" id="PF05699"/>
    </source>
</evidence>
<dbReference type="InterPro" id="IPR012337">
    <property type="entry name" value="RNaseH-like_sf"/>
</dbReference>
<proteinExistence type="predicted"/>
<dbReference type="GO" id="GO:0046983">
    <property type="term" value="F:protein dimerization activity"/>
    <property type="evidence" value="ECO:0007669"/>
    <property type="project" value="InterPro"/>
</dbReference>
<keyword evidence="4" id="KW-1185">Reference proteome</keyword>